<dbReference type="RefSeq" id="XP_047740178.1">
    <property type="nucleotide sequence ID" value="XM_047884222.1"/>
</dbReference>
<evidence type="ECO:0000256" key="1">
    <source>
        <dbReference type="SAM" id="MobiDB-lite"/>
    </source>
</evidence>
<keyword evidence="2" id="KW-1185">Reference proteome</keyword>
<feature type="region of interest" description="Disordered" evidence="1">
    <location>
        <begin position="86"/>
        <end position="209"/>
    </location>
</feature>
<feature type="compositionally biased region" description="Low complexity" evidence="1">
    <location>
        <begin position="592"/>
        <end position="608"/>
    </location>
</feature>
<name>A0A979FU93_HYAAZ</name>
<gene>
    <name evidence="3" type="primary">LOC108673417</name>
</gene>
<sequence>MKMDLEDTKTFVGIYFNKEDWQVVPRIWLFEENARIYTYWPDVGDVGTLARLCTPVQKTWRSYPVQKIVATSEDYKRTEHKVLCGHMSQRQSSEIEVGSRKHKKARLDSSHVSRPRDSDSSDEYHSARIKVSARARIMARRRKQRRFKLPGPLDRRSSSPDLPSFPHPSQLMHLPGKINRKSPEFGQTPSRSLIEEDSPTKAWPSTSTSNSTLSHRLDILEANQKIILKKLDKILKSTTETNARVKCFRKPQTITVSGKPLPSFDPATTLEELEEILAMDNIVSKVKIFMSSDEWSYTVSLRDHPLYRILYGQFTGSSALQDLIRSVYGIIRSTGSYTVSLRDHPLYRILYGQFTGSSALQDLIRSVYGIIRSTGSYTVSLRDHPLYRILYGQFTGSSALQDLIRSVYGIIRSTGSYTVSLRDHPLYRILYGQFTGSSALQDLIRSVYGIIRSTGSYTVSLRDHPLYRILYGQFTGSSALQDLIRSVYGIIRSTGSYTVSLRDHPLYRILYGQFTGSSALQDLIRSVYGIIRSTGSYTVSLRDHPLYRILYDTLEQTIHCGFQRSQFDNDLKNILKNAGDWDGHRGGRKKPVSGPQVSGTVPSPSSGVDRLGDLELSALDSMIYKVETSSMLDED</sequence>
<protein>
    <submittedName>
        <fullName evidence="3">Uncharacterized protein LOC108673417</fullName>
    </submittedName>
</protein>
<feature type="compositionally biased region" description="Basic and acidic residues" evidence="1">
    <location>
        <begin position="106"/>
        <end position="126"/>
    </location>
</feature>
<organism evidence="2 3">
    <name type="scientific">Hyalella azteca</name>
    <name type="common">Amphipod</name>
    <dbReference type="NCBI Taxonomy" id="294128"/>
    <lineage>
        <taxon>Eukaryota</taxon>
        <taxon>Metazoa</taxon>
        <taxon>Ecdysozoa</taxon>
        <taxon>Arthropoda</taxon>
        <taxon>Crustacea</taxon>
        <taxon>Multicrustacea</taxon>
        <taxon>Malacostraca</taxon>
        <taxon>Eumalacostraca</taxon>
        <taxon>Peracarida</taxon>
        <taxon>Amphipoda</taxon>
        <taxon>Senticaudata</taxon>
        <taxon>Talitrida</taxon>
        <taxon>Talitroidea</taxon>
        <taxon>Hyalellidae</taxon>
        <taxon>Hyalella</taxon>
    </lineage>
</organism>
<dbReference type="KEGG" id="hazt:108673417"/>
<evidence type="ECO:0000313" key="2">
    <source>
        <dbReference type="Proteomes" id="UP000694843"/>
    </source>
</evidence>
<dbReference type="GeneID" id="108673417"/>
<dbReference type="Proteomes" id="UP000694843">
    <property type="component" value="Unplaced"/>
</dbReference>
<accession>A0A979FU93</accession>
<reference evidence="3" key="1">
    <citation type="submission" date="2025-08" db="UniProtKB">
        <authorList>
            <consortium name="RefSeq"/>
        </authorList>
    </citation>
    <scope>IDENTIFICATION</scope>
    <source>
        <tissue evidence="3">Whole organism</tissue>
    </source>
</reference>
<feature type="region of interest" description="Disordered" evidence="1">
    <location>
        <begin position="582"/>
        <end position="610"/>
    </location>
</feature>
<feature type="compositionally biased region" description="Basic residues" evidence="1">
    <location>
        <begin position="127"/>
        <end position="148"/>
    </location>
</feature>
<evidence type="ECO:0000313" key="3">
    <source>
        <dbReference type="RefSeq" id="XP_047740178.1"/>
    </source>
</evidence>
<dbReference type="AlphaFoldDB" id="A0A979FU93"/>
<proteinExistence type="predicted"/>